<dbReference type="Proteomes" id="UP000226031">
    <property type="component" value="Unassembled WGS sequence"/>
</dbReference>
<sequence>MASSPCTLAHSTKGGLELRMSRLASPDFNIVRDTDQVSKKAPRLEDSSKKVAVALSRWSMVIMVTCSLASGHREGHTLNFEEPALQITESGGCCLEELDHV</sequence>
<proteinExistence type="predicted"/>
<protein>
    <submittedName>
        <fullName evidence="1">Uncharacterized protein</fullName>
    </submittedName>
</protein>
<dbReference type="EMBL" id="PDND01000032">
    <property type="protein sequence ID" value="PGH34853.1"/>
    <property type="molecule type" value="Genomic_DNA"/>
</dbReference>
<evidence type="ECO:0000313" key="2">
    <source>
        <dbReference type="Proteomes" id="UP000226031"/>
    </source>
</evidence>
<keyword evidence="2" id="KW-1185">Reference proteome</keyword>
<dbReference type="AlphaFoldDB" id="A0A2B7ZNU6"/>
<gene>
    <name evidence="1" type="ORF">GX50_02303</name>
</gene>
<evidence type="ECO:0000313" key="1">
    <source>
        <dbReference type="EMBL" id="PGH34853.1"/>
    </source>
</evidence>
<reference evidence="1 2" key="1">
    <citation type="submission" date="2017-10" db="EMBL/GenBank/DDBJ databases">
        <title>Comparative genomics in systemic dimorphic fungi from Ajellomycetaceae.</title>
        <authorList>
            <person name="Munoz J.F."/>
            <person name="Mcewen J.G."/>
            <person name="Clay O.K."/>
            <person name="Cuomo C.A."/>
        </authorList>
    </citation>
    <scope>NUCLEOTIDE SEQUENCE [LARGE SCALE GENOMIC DNA]</scope>
    <source>
        <strain evidence="1 2">UAMH4076</strain>
    </source>
</reference>
<accession>A0A2B7ZNU6</accession>
<organism evidence="1 2">
    <name type="scientific">[Emmonsia] crescens</name>
    <dbReference type="NCBI Taxonomy" id="73230"/>
    <lineage>
        <taxon>Eukaryota</taxon>
        <taxon>Fungi</taxon>
        <taxon>Dikarya</taxon>
        <taxon>Ascomycota</taxon>
        <taxon>Pezizomycotina</taxon>
        <taxon>Eurotiomycetes</taxon>
        <taxon>Eurotiomycetidae</taxon>
        <taxon>Onygenales</taxon>
        <taxon>Ajellomycetaceae</taxon>
        <taxon>Emergomyces</taxon>
    </lineage>
</organism>
<comment type="caution">
    <text evidence="1">The sequence shown here is derived from an EMBL/GenBank/DDBJ whole genome shotgun (WGS) entry which is preliminary data.</text>
</comment>
<name>A0A2B7ZNU6_9EURO</name>